<accession>A0A4Z0MU55</accession>
<evidence type="ECO:0000313" key="2">
    <source>
        <dbReference type="Proteomes" id="UP000298284"/>
    </source>
</evidence>
<dbReference type="RefSeq" id="WP_135529011.1">
    <property type="nucleotide sequence ID" value="NZ_SRKZ01000001.1"/>
</dbReference>
<dbReference type="OrthoDB" id="9968060at2"/>
<sequence>MPLIQDVPMITVYRSGIINLNGEATRLMHDTHLQVDLLPPVNARASWQLDRRAGACCNLLKGGRNGSHLRFSAPYRAAELFREQPASVTRIIFRITPHQQYLDLYTLAAELPVSNQPAALQQKPRRKAA</sequence>
<evidence type="ECO:0000313" key="1">
    <source>
        <dbReference type="EMBL" id="TGD82856.1"/>
    </source>
</evidence>
<keyword evidence="2" id="KW-1185">Reference proteome</keyword>
<dbReference type="Proteomes" id="UP000298284">
    <property type="component" value="Unassembled WGS sequence"/>
</dbReference>
<organism evidence="1 2">
    <name type="scientific">Hymenobacter wooponensis</name>
    <dbReference type="NCBI Taxonomy" id="1525360"/>
    <lineage>
        <taxon>Bacteria</taxon>
        <taxon>Pseudomonadati</taxon>
        <taxon>Bacteroidota</taxon>
        <taxon>Cytophagia</taxon>
        <taxon>Cytophagales</taxon>
        <taxon>Hymenobacteraceae</taxon>
        <taxon>Hymenobacter</taxon>
    </lineage>
</organism>
<protein>
    <submittedName>
        <fullName evidence="1">Uncharacterized protein</fullName>
    </submittedName>
</protein>
<dbReference type="AlphaFoldDB" id="A0A4Z0MU55"/>
<name>A0A4Z0MU55_9BACT</name>
<reference evidence="1 2" key="1">
    <citation type="submission" date="2019-04" db="EMBL/GenBank/DDBJ databases">
        <authorList>
            <person name="Feng G."/>
            <person name="Zhang J."/>
            <person name="Zhu H."/>
        </authorList>
    </citation>
    <scope>NUCLEOTIDE SEQUENCE [LARGE SCALE GENOMIC DNA]</scope>
    <source>
        <strain evidence="1 2">JCM 19491</strain>
    </source>
</reference>
<proteinExistence type="predicted"/>
<dbReference type="EMBL" id="SRKZ01000001">
    <property type="protein sequence ID" value="TGD82856.1"/>
    <property type="molecule type" value="Genomic_DNA"/>
</dbReference>
<comment type="caution">
    <text evidence="1">The sequence shown here is derived from an EMBL/GenBank/DDBJ whole genome shotgun (WGS) entry which is preliminary data.</text>
</comment>
<gene>
    <name evidence="1" type="ORF">EU557_03490</name>
</gene>